<dbReference type="Proteomes" id="UP000800094">
    <property type="component" value="Unassembled WGS sequence"/>
</dbReference>
<reference evidence="1" key="1">
    <citation type="journal article" date="2020" name="Stud. Mycol.">
        <title>101 Dothideomycetes genomes: a test case for predicting lifestyles and emergence of pathogens.</title>
        <authorList>
            <person name="Haridas S."/>
            <person name="Albert R."/>
            <person name="Binder M."/>
            <person name="Bloem J."/>
            <person name="Labutti K."/>
            <person name="Salamov A."/>
            <person name="Andreopoulos B."/>
            <person name="Baker S."/>
            <person name="Barry K."/>
            <person name="Bills G."/>
            <person name="Bluhm B."/>
            <person name="Cannon C."/>
            <person name="Castanera R."/>
            <person name="Culley D."/>
            <person name="Daum C."/>
            <person name="Ezra D."/>
            <person name="Gonzalez J."/>
            <person name="Henrissat B."/>
            <person name="Kuo A."/>
            <person name="Liang C."/>
            <person name="Lipzen A."/>
            <person name="Lutzoni F."/>
            <person name="Magnuson J."/>
            <person name="Mondo S."/>
            <person name="Nolan M."/>
            <person name="Ohm R."/>
            <person name="Pangilinan J."/>
            <person name="Park H.-J."/>
            <person name="Ramirez L."/>
            <person name="Alfaro M."/>
            <person name="Sun H."/>
            <person name="Tritt A."/>
            <person name="Yoshinaga Y."/>
            <person name="Zwiers L.-H."/>
            <person name="Turgeon B."/>
            <person name="Goodwin S."/>
            <person name="Spatafora J."/>
            <person name="Crous P."/>
            <person name="Grigoriev I."/>
        </authorList>
    </citation>
    <scope>NUCLEOTIDE SEQUENCE</scope>
    <source>
        <strain evidence="1">CBS 122368</strain>
    </source>
</reference>
<gene>
    <name evidence="1" type="ORF">BU26DRAFT_522648</name>
</gene>
<dbReference type="GeneID" id="54583165"/>
<sequence length="137" mass="15527">MIDSTSLSSKPGVTPDSARYTHPKYWGHVDARFEALYDIYSLGIVLIEIALWKTTKTMAEKLNRDPTRTEISLAEWRDAVEKDLIPEVERRAGRIYGDVVRRCVTGDFGDAACRSDVGRLLKAFDREVVAKLEKCYA</sequence>
<dbReference type="EMBL" id="ML987202">
    <property type="protein sequence ID" value="KAF2244937.1"/>
    <property type="molecule type" value="Genomic_DNA"/>
</dbReference>
<organism evidence="1 2">
    <name type="scientific">Trematosphaeria pertusa</name>
    <dbReference type="NCBI Taxonomy" id="390896"/>
    <lineage>
        <taxon>Eukaryota</taxon>
        <taxon>Fungi</taxon>
        <taxon>Dikarya</taxon>
        <taxon>Ascomycota</taxon>
        <taxon>Pezizomycotina</taxon>
        <taxon>Dothideomycetes</taxon>
        <taxon>Pleosporomycetidae</taxon>
        <taxon>Pleosporales</taxon>
        <taxon>Massarineae</taxon>
        <taxon>Trematosphaeriaceae</taxon>
        <taxon>Trematosphaeria</taxon>
    </lineage>
</organism>
<evidence type="ECO:0000313" key="1">
    <source>
        <dbReference type="EMBL" id="KAF2244937.1"/>
    </source>
</evidence>
<proteinExistence type="predicted"/>
<evidence type="ECO:0000313" key="2">
    <source>
        <dbReference type="Proteomes" id="UP000800094"/>
    </source>
</evidence>
<accession>A0A6A6I3U3</accession>
<evidence type="ECO:0008006" key="3">
    <source>
        <dbReference type="Google" id="ProtNLM"/>
    </source>
</evidence>
<dbReference type="PANTHER" id="PTHR37542">
    <property type="entry name" value="HELO DOMAIN-CONTAINING PROTEIN-RELATED"/>
    <property type="match status" value="1"/>
</dbReference>
<protein>
    <recommendedName>
        <fullName evidence="3">Protein kinase domain-containing protein</fullName>
    </recommendedName>
</protein>
<dbReference type="OrthoDB" id="1911848at2759"/>
<dbReference type="Gene3D" id="1.10.510.10">
    <property type="entry name" value="Transferase(Phosphotransferase) domain 1"/>
    <property type="match status" value="1"/>
</dbReference>
<keyword evidence="2" id="KW-1185">Reference proteome</keyword>
<name>A0A6A6I3U3_9PLEO</name>
<dbReference type="RefSeq" id="XP_033679941.1">
    <property type="nucleotide sequence ID" value="XM_033829835.1"/>
</dbReference>
<dbReference type="PANTHER" id="PTHR37542:SF3">
    <property type="entry name" value="PRION-INHIBITION AND PROPAGATION HELO DOMAIN-CONTAINING PROTEIN"/>
    <property type="match status" value="1"/>
</dbReference>
<dbReference type="AlphaFoldDB" id="A0A6A6I3U3"/>